<sequence>MADDAEIGVLTTLARQIAELVTERSPSDPAVLRLLPDAYADDAEAASEFRRFTEADLAARKASNAQTVVETLESTGDDGRIRVEASQAIAWLKTLTDIRLVLAVRLDIDSEDDDDGRETDPMMRDVYDWLGFVQNSLVEALDA</sequence>
<name>A0A2U1T3H3_9MICO</name>
<protein>
    <submittedName>
        <fullName evidence="1">DUF2017 domain-containing protein</fullName>
    </submittedName>
</protein>
<dbReference type="Pfam" id="PF09438">
    <property type="entry name" value="DUF2017"/>
    <property type="match status" value="1"/>
</dbReference>
<comment type="caution">
    <text evidence="1">The sequence shown here is derived from an EMBL/GenBank/DDBJ whole genome shotgun (WGS) entry which is preliminary data.</text>
</comment>
<gene>
    <name evidence="1" type="ORF">DF220_03410</name>
</gene>
<reference evidence="2" key="1">
    <citation type="submission" date="2018-04" db="EMBL/GenBank/DDBJ databases">
        <authorList>
            <person name="Liu S."/>
            <person name="Wang Z."/>
            <person name="Li J."/>
        </authorList>
    </citation>
    <scope>NUCLEOTIDE SEQUENCE [LARGE SCALE GENOMIC DNA]</scope>
    <source>
        <strain evidence="2">S1194</strain>
    </source>
</reference>
<accession>A0A2U1T3H3</accession>
<dbReference type="EMBL" id="QEEX01000001">
    <property type="protein sequence ID" value="PWB98408.1"/>
    <property type="molecule type" value="Genomic_DNA"/>
</dbReference>
<dbReference type="Proteomes" id="UP000244978">
    <property type="component" value="Unassembled WGS sequence"/>
</dbReference>
<evidence type="ECO:0000313" key="2">
    <source>
        <dbReference type="Proteomes" id="UP000244978"/>
    </source>
</evidence>
<dbReference type="AlphaFoldDB" id="A0A2U1T3H3"/>
<keyword evidence="2" id="KW-1185">Reference proteome</keyword>
<evidence type="ECO:0000313" key="1">
    <source>
        <dbReference type="EMBL" id="PWB98408.1"/>
    </source>
</evidence>
<proteinExistence type="predicted"/>
<organism evidence="1 2">
    <name type="scientific">Homoserinimonas hongtaonis</name>
    <dbReference type="NCBI Taxonomy" id="2079791"/>
    <lineage>
        <taxon>Bacteria</taxon>
        <taxon>Bacillati</taxon>
        <taxon>Actinomycetota</taxon>
        <taxon>Actinomycetes</taxon>
        <taxon>Micrococcales</taxon>
        <taxon>Microbacteriaceae</taxon>
        <taxon>Homoserinimonas</taxon>
    </lineage>
</organism>
<dbReference type="InterPro" id="IPR018561">
    <property type="entry name" value="AosR"/>
</dbReference>